<proteinExistence type="predicted"/>
<dbReference type="InterPro" id="IPR037185">
    <property type="entry name" value="EmrE-like"/>
</dbReference>
<dbReference type="GO" id="GO:0000139">
    <property type="term" value="C:Golgi membrane"/>
    <property type="evidence" value="ECO:0007669"/>
    <property type="project" value="InterPro"/>
</dbReference>
<dbReference type="Pfam" id="PF04142">
    <property type="entry name" value="Nuc_sug_transp"/>
    <property type="match status" value="2"/>
</dbReference>
<evidence type="ECO:0000256" key="6">
    <source>
        <dbReference type="SAM" id="Phobius"/>
    </source>
</evidence>
<name>A0A8K0JQ99_9TREE</name>
<evidence type="ECO:0000256" key="2">
    <source>
        <dbReference type="ARBA" id="ARBA00022692"/>
    </source>
</evidence>
<protein>
    <recommendedName>
        <fullName evidence="9">UDP-galactose transporter</fullName>
    </recommendedName>
</protein>
<dbReference type="Proteomes" id="UP000812966">
    <property type="component" value="Unassembled WGS sequence"/>
</dbReference>
<evidence type="ECO:0000256" key="4">
    <source>
        <dbReference type="ARBA" id="ARBA00023136"/>
    </source>
</evidence>
<comment type="caution">
    <text evidence="7">The sequence shown here is derived from an EMBL/GenBank/DDBJ whole genome shotgun (WGS) entry which is preliminary data.</text>
</comment>
<feature type="transmembrane region" description="Helical" evidence="6">
    <location>
        <begin position="360"/>
        <end position="380"/>
    </location>
</feature>
<sequence>MSTGQAAGPLKILGVDIKWISLTTLALQNAFLTIIMHYSRISTSPSRSYSAASAVLLNELLKGSISLMTALKRIDNEMTKEESHLRSPVVKSRTGTPNMSDHHQGSMLSSPRTGKAEVARNFVSAYFRADRWKRLSREIFSPDCWKLSIPAILYVIQNNLQYTAASNLDVATFQVTYQMKILTTAFFSVFMLGKRLSTSKWLALLLLAAGVGIVQIQTGSGAGSSHASSIVKKVEELAAESDIVAAVSGAVHEMSPFKGFVAVCAACVTSGLAGVYFEMVLKGSKADLWVRNAQLSLFSLVPALLPILLGSATSNSGGGLTGILLEPFKNFSAWAWGTVVTQVLGGLITALVIKYSDNILKGFATSLSIILSSMASVFLFNYHITPAFVMGSSIVLSATFMYNQPATNKPNPLVAGLAHKIAEATGGKVDPSSSRSRTSVAVPGSPIPANAPIIGETPKPSRSSSMVSLLGLGQSLSRAPTPSQFNGQSRTTTPYLTAHATPNVLSPYGSTQNLTALGTNRPPPLQPLSRANSNYSIRSVSGSETSPGFGSLQSFTPSTSPTSARDRKQSGRHRPVLEVNTDVEIKTR</sequence>
<dbReference type="SUPFAM" id="SSF103481">
    <property type="entry name" value="Multidrug resistance efflux transporter EmrE"/>
    <property type="match status" value="1"/>
</dbReference>
<feature type="region of interest" description="Disordered" evidence="5">
    <location>
        <begin position="500"/>
        <end position="588"/>
    </location>
</feature>
<keyword evidence="2 6" id="KW-0812">Transmembrane</keyword>
<dbReference type="InterPro" id="IPR007271">
    <property type="entry name" value="Nuc_sug_transpt"/>
</dbReference>
<dbReference type="GO" id="GO:0015165">
    <property type="term" value="F:pyrimidine nucleotide-sugar transmembrane transporter activity"/>
    <property type="evidence" value="ECO:0007669"/>
    <property type="project" value="InterPro"/>
</dbReference>
<reference evidence="7" key="1">
    <citation type="submission" date="2020-04" db="EMBL/GenBank/DDBJ databases">
        <title>Analysis of mating type loci in Filobasidium floriforme.</title>
        <authorList>
            <person name="Nowrousian M."/>
        </authorList>
    </citation>
    <scope>NUCLEOTIDE SEQUENCE</scope>
    <source>
        <strain evidence="7">CBS 6242</strain>
    </source>
</reference>
<dbReference type="AlphaFoldDB" id="A0A8K0JQ99"/>
<evidence type="ECO:0000256" key="3">
    <source>
        <dbReference type="ARBA" id="ARBA00022989"/>
    </source>
</evidence>
<evidence type="ECO:0008006" key="9">
    <source>
        <dbReference type="Google" id="ProtNLM"/>
    </source>
</evidence>
<feature type="compositionally biased region" description="Polar residues" evidence="5">
    <location>
        <begin position="508"/>
        <end position="518"/>
    </location>
</feature>
<feature type="transmembrane region" description="Helical" evidence="6">
    <location>
        <begin position="19"/>
        <end position="38"/>
    </location>
</feature>
<feature type="compositionally biased region" description="Polar residues" evidence="5">
    <location>
        <begin position="529"/>
        <end position="563"/>
    </location>
</feature>
<dbReference type="EMBL" id="JABELV010000031">
    <property type="protein sequence ID" value="KAG7562495.1"/>
    <property type="molecule type" value="Genomic_DNA"/>
</dbReference>
<feature type="region of interest" description="Disordered" evidence="5">
    <location>
        <begin position="425"/>
        <end position="467"/>
    </location>
</feature>
<keyword evidence="8" id="KW-1185">Reference proteome</keyword>
<feature type="transmembrane region" description="Helical" evidence="6">
    <location>
        <begin position="333"/>
        <end position="353"/>
    </location>
</feature>
<keyword evidence="4 6" id="KW-0472">Membrane</keyword>
<organism evidence="7 8">
    <name type="scientific">Filobasidium floriforme</name>
    <dbReference type="NCBI Taxonomy" id="5210"/>
    <lineage>
        <taxon>Eukaryota</taxon>
        <taxon>Fungi</taxon>
        <taxon>Dikarya</taxon>
        <taxon>Basidiomycota</taxon>
        <taxon>Agaricomycotina</taxon>
        <taxon>Tremellomycetes</taxon>
        <taxon>Filobasidiales</taxon>
        <taxon>Filobasidiaceae</taxon>
        <taxon>Filobasidium</taxon>
    </lineage>
</organism>
<keyword evidence="3 6" id="KW-1133">Transmembrane helix</keyword>
<dbReference type="NCBIfam" id="TIGR00803">
    <property type="entry name" value="nst"/>
    <property type="match status" value="1"/>
</dbReference>
<feature type="transmembrane region" description="Helical" evidence="6">
    <location>
        <begin position="201"/>
        <end position="218"/>
    </location>
</feature>
<feature type="region of interest" description="Disordered" evidence="5">
    <location>
        <begin position="82"/>
        <end position="111"/>
    </location>
</feature>
<evidence type="ECO:0000313" key="7">
    <source>
        <dbReference type="EMBL" id="KAG7562495.1"/>
    </source>
</evidence>
<evidence type="ECO:0000256" key="1">
    <source>
        <dbReference type="ARBA" id="ARBA00004141"/>
    </source>
</evidence>
<accession>A0A8K0JQ99</accession>
<feature type="transmembrane region" description="Helical" evidence="6">
    <location>
        <begin position="293"/>
        <end position="313"/>
    </location>
</feature>
<evidence type="ECO:0000256" key="5">
    <source>
        <dbReference type="SAM" id="MobiDB-lite"/>
    </source>
</evidence>
<comment type="subcellular location">
    <subcellularLocation>
        <location evidence="1">Membrane</location>
        <topology evidence="1">Multi-pass membrane protein</topology>
    </subcellularLocation>
</comment>
<evidence type="ECO:0000313" key="8">
    <source>
        <dbReference type="Proteomes" id="UP000812966"/>
    </source>
</evidence>
<gene>
    <name evidence="7" type="ORF">FFLO_02074</name>
</gene>
<dbReference type="PANTHER" id="PTHR10231">
    <property type="entry name" value="NUCLEOTIDE-SUGAR TRANSMEMBRANE TRANSPORTER"/>
    <property type="match status" value="1"/>
</dbReference>
<feature type="transmembrane region" description="Helical" evidence="6">
    <location>
        <begin position="260"/>
        <end position="281"/>
    </location>
</feature>
<dbReference type="OrthoDB" id="408493at2759"/>